<dbReference type="PANTHER" id="PTHR43479:SF11">
    <property type="entry name" value="ACREF_ENVCD OPERON REPRESSOR-RELATED"/>
    <property type="match status" value="1"/>
</dbReference>
<reference evidence="5" key="1">
    <citation type="submission" date="2017-02" db="EMBL/GenBank/DDBJ databases">
        <authorList>
            <person name="Varghese N."/>
            <person name="Submissions S."/>
        </authorList>
    </citation>
    <scope>NUCLEOTIDE SEQUENCE [LARGE SCALE GENOMIC DNA]</scope>
    <source>
        <strain evidence="5">USBA 833</strain>
    </source>
</reference>
<dbReference type="PANTHER" id="PTHR43479">
    <property type="entry name" value="ACREF/ENVCD OPERON REPRESSOR-RELATED"/>
    <property type="match status" value="1"/>
</dbReference>
<dbReference type="EMBL" id="FUYH01000019">
    <property type="protein sequence ID" value="SKA95769.1"/>
    <property type="molecule type" value="Genomic_DNA"/>
</dbReference>
<dbReference type="PROSITE" id="PS50977">
    <property type="entry name" value="HTH_TETR_2"/>
    <property type="match status" value="1"/>
</dbReference>
<keyword evidence="1 2" id="KW-0238">DNA-binding</keyword>
<dbReference type="SUPFAM" id="SSF46689">
    <property type="entry name" value="Homeodomain-like"/>
    <property type="match status" value="1"/>
</dbReference>
<dbReference type="OrthoDB" id="9812484at2"/>
<dbReference type="InterPro" id="IPR001647">
    <property type="entry name" value="HTH_TetR"/>
</dbReference>
<dbReference type="InterPro" id="IPR009057">
    <property type="entry name" value="Homeodomain-like_sf"/>
</dbReference>
<name>A0A1T4Y1U9_9CLOT</name>
<evidence type="ECO:0000259" key="3">
    <source>
        <dbReference type="PROSITE" id="PS50977"/>
    </source>
</evidence>
<dbReference type="PRINTS" id="PR00455">
    <property type="entry name" value="HTHTETR"/>
</dbReference>
<dbReference type="InterPro" id="IPR050624">
    <property type="entry name" value="HTH-type_Tx_Regulator"/>
</dbReference>
<evidence type="ECO:0000256" key="2">
    <source>
        <dbReference type="PROSITE-ProRule" id="PRU00335"/>
    </source>
</evidence>
<dbReference type="AlphaFoldDB" id="A0A1T4Y1U9"/>
<evidence type="ECO:0000313" key="4">
    <source>
        <dbReference type="EMBL" id="SKA95769.1"/>
    </source>
</evidence>
<dbReference type="GO" id="GO:0003677">
    <property type="term" value="F:DNA binding"/>
    <property type="evidence" value="ECO:0007669"/>
    <property type="project" value="UniProtKB-UniRule"/>
</dbReference>
<proteinExistence type="predicted"/>
<dbReference type="Pfam" id="PF00440">
    <property type="entry name" value="TetR_N"/>
    <property type="match status" value="1"/>
</dbReference>
<feature type="DNA-binding region" description="H-T-H motif" evidence="2">
    <location>
        <begin position="37"/>
        <end position="56"/>
    </location>
</feature>
<feature type="domain" description="HTH tetR-type" evidence="3">
    <location>
        <begin position="14"/>
        <end position="74"/>
    </location>
</feature>
<evidence type="ECO:0000313" key="5">
    <source>
        <dbReference type="Proteomes" id="UP000190105"/>
    </source>
</evidence>
<sequence length="202" mass="23578">MVKEKSDKIHKNKLIKRNKLFDAAYDLFLTKGFSSTAIDDIVKKAGVAKGTFYLYFKDKYDIMDHLILSKSSLVIKEALQKIKDENYNNYIDRVISFIDYIVEYFKNNKMLLKIIHKNLSFGLFRKALQKPEEYKEMKEVADLLLSSLKKEGFSDDNIEKILFMVIELTGSVIYSSIILEEPDTIDNMKPVLFMMVKKMLTI</sequence>
<accession>A0A1T4Y1U9</accession>
<dbReference type="Gene3D" id="1.10.357.10">
    <property type="entry name" value="Tetracycline Repressor, domain 2"/>
    <property type="match status" value="1"/>
</dbReference>
<dbReference type="Proteomes" id="UP000190105">
    <property type="component" value="Unassembled WGS sequence"/>
</dbReference>
<protein>
    <submittedName>
        <fullName evidence="4">Transcriptional regulator, TetR family</fullName>
    </submittedName>
</protein>
<gene>
    <name evidence="4" type="ORF">SAMN05443428_11933</name>
</gene>
<organism evidence="4 5">
    <name type="scientific">Caloramator quimbayensis</name>
    <dbReference type="NCBI Taxonomy" id="1147123"/>
    <lineage>
        <taxon>Bacteria</taxon>
        <taxon>Bacillati</taxon>
        <taxon>Bacillota</taxon>
        <taxon>Clostridia</taxon>
        <taxon>Eubacteriales</taxon>
        <taxon>Clostridiaceae</taxon>
        <taxon>Caloramator</taxon>
    </lineage>
</organism>
<evidence type="ECO:0000256" key="1">
    <source>
        <dbReference type="ARBA" id="ARBA00023125"/>
    </source>
</evidence>
<keyword evidence="5" id="KW-1185">Reference proteome</keyword>
<dbReference type="RefSeq" id="WP_078697239.1">
    <property type="nucleotide sequence ID" value="NZ_FUYH01000019.1"/>
</dbReference>
<dbReference type="STRING" id="1147123.SAMN05443428_11933"/>